<keyword evidence="1" id="KW-0472">Membrane</keyword>
<accession>A0A369AQ02</accession>
<keyword evidence="3" id="KW-1185">Reference proteome</keyword>
<comment type="caution">
    <text evidence="2">The sequence shown here is derived from an EMBL/GenBank/DDBJ whole genome shotgun (WGS) entry which is preliminary data.</text>
</comment>
<dbReference type="RefSeq" id="WP_114299442.1">
    <property type="nucleotide sequence ID" value="NZ_QPJT01000029.1"/>
</dbReference>
<evidence type="ECO:0008006" key="4">
    <source>
        <dbReference type="Google" id="ProtNLM"/>
    </source>
</evidence>
<dbReference type="AlphaFoldDB" id="A0A369AQ02"/>
<dbReference type="EMBL" id="QPJT01000029">
    <property type="protein sequence ID" value="RCX10418.1"/>
    <property type="molecule type" value="Genomic_DNA"/>
</dbReference>
<proteinExistence type="predicted"/>
<reference evidence="2 3" key="1">
    <citation type="submission" date="2018-07" db="EMBL/GenBank/DDBJ databases">
        <title>Genomic Encyclopedia of Type Strains, Phase IV (KMG-IV): sequencing the most valuable type-strain genomes for metagenomic binning, comparative biology and taxonomic classification.</title>
        <authorList>
            <person name="Goeker M."/>
        </authorList>
    </citation>
    <scope>NUCLEOTIDE SEQUENCE [LARGE SCALE GENOMIC DNA]</scope>
    <source>
        <strain evidence="2 3">DSM 27016</strain>
    </source>
</reference>
<organism evidence="2 3">
    <name type="scientific">Anaerobacterium chartisolvens</name>
    <dbReference type="NCBI Taxonomy" id="1297424"/>
    <lineage>
        <taxon>Bacteria</taxon>
        <taxon>Bacillati</taxon>
        <taxon>Bacillota</taxon>
        <taxon>Clostridia</taxon>
        <taxon>Eubacteriales</taxon>
        <taxon>Oscillospiraceae</taxon>
        <taxon>Anaerobacterium</taxon>
    </lineage>
</organism>
<dbReference type="Proteomes" id="UP000253034">
    <property type="component" value="Unassembled WGS sequence"/>
</dbReference>
<evidence type="ECO:0000313" key="3">
    <source>
        <dbReference type="Proteomes" id="UP000253034"/>
    </source>
</evidence>
<name>A0A369AQ02_9FIRM</name>
<keyword evidence="1" id="KW-0812">Transmembrane</keyword>
<evidence type="ECO:0000313" key="2">
    <source>
        <dbReference type="EMBL" id="RCX10418.1"/>
    </source>
</evidence>
<feature type="transmembrane region" description="Helical" evidence="1">
    <location>
        <begin position="19"/>
        <end position="40"/>
    </location>
</feature>
<gene>
    <name evidence="2" type="ORF">DFR58_12910</name>
</gene>
<dbReference type="PROSITE" id="PS51257">
    <property type="entry name" value="PROKAR_LIPOPROTEIN"/>
    <property type="match status" value="1"/>
</dbReference>
<evidence type="ECO:0000256" key="1">
    <source>
        <dbReference type="SAM" id="Phobius"/>
    </source>
</evidence>
<keyword evidence="1" id="KW-1133">Transmembrane helix</keyword>
<sequence>MKRLVLIFRNNRGTSGGSVILACCVIGVVIVLMMELYRYYTIKENMDRQMSRAINMAIDVAMEDSARQVHISKIDTAVAYQEFYKYLTEDLGLDEQLKYSRDNLNYQLYLNSVNIEAEPPRFEVEGTVILEPEMLKGLVPYTIEIPVRARARNQRMD</sequence>
<protein>
    <recommendedName>
        <fullName evidence="4">Flp pilus-assembly TadE/G-like protein</fullName>
    </recommendedName>
</protein>